<dbReference type="Gene3D" id="1.10.3720.10">
    <property type="entry name" value="MetI-like"/>
    <property type="match status" value="1"/>
</dbReference>
<evidence type="ECO:0000256" key="5">
    <source>
        <dbReference type="ARBA" id="ARBA00022989"/>
    </source>
</evidence>
<evidence type="ECO:0000313" key="10">
    <source>
        <dbReference type="EMBL" id="GAA2224572.1"/>
    </source>
</evidence>
<keyword evidence="3" id="KW-1003">Cell membrane</keyword>
<organism evidence="10 11">
    <name type="scientific">Herbiconiux moechotypicola</name>
    <dbReference type="NCBI Taxonomy" id="637393"/>
    <lineage>
        <taxon>Bacteria</taxon>
        <taxon>Bacillati</taxon>
        <taxon>Actinomycetota</taxon>
        <taxon>Actinomycetes</taxon>
        <taxon>Micrococcales</taxon>
        <taxon>Microbacteriaceae</taxon>
        <taxon>Herbiconiux</taxon>
    </lineage>
</organism>
<sequence length="339" mass="35124">MGWVKQVGLLVLRAALVAGGVVLATFVLLQLVPGDVATSLLGSRATPEAVAELRQQLGLDLPWYARFGTFVTDLFTGGGESLVNGVPVGELISARAGVTLGIVALAVLFAVVISTALAVVAAANHDRWADQVVRLISTSTLAIPAFLVGMLLILLFGVQLRWFPVGGNTDGIRSLVLPSLTAALAIVPVLTRSLRVQLLEVAGGDFVAAARSAGFSNARVTFAYLLPNAAIPALTLVGLNVAYLVGGTFVVEKVFAIPGLGALMFDSISARDVPVIQGIVVYTAILVVVVNLVTDALVRLIDPRRRTRGSRRTARRDAAGAAGRGTTAGAAEMRSGVSA</sequence>
<feature type="transmembrane region" description="Helical" evidence="7">
    <location>
        <begin position="221"/>
        <end position="245"/>
    </location>
</feature>
<dbReference type="RefSeq" id="WP_259477562.1">
    <property type="nucleotide sequence ID" value="NZ_BAAAQY010000001.1"/>
</dbReference>
<feature type="transmembrane region" description="Helical" evidence="7">
    <location>
        <begin position="98"/>
        <end position="123"/>
    </location>
</feature>
<dbReference type="Pfam" id="PF19300">
    <property type="entry name" value="BPD_transp_1_N"/>
    <property type="match status" value="1"/>
</dbReference>
<dbReference type="InterPro" id="IPR045621">
    <property type="entry name" value="BPD_transp_1_N"/>
</dbReference>
<evidence type="ECO:0000256" key="8">
    <source>
        <dbReference type="SAM" id="MobiDB-lite"/>
    </source>
</evidence>
<evidence type="ECO:0000256" key="1">
    <source>
        <dbReference type="ARBA" id="ARBA00004651"/>
    </source>
</evidence>
<evidence type="ECO:0000256" key="6">
    <source>
        <dbReference type="ARBA" id="ARBA00023136"/>
    </source>
</evidence>
<comment type="caution">
    <text evidence="10">The sequence shown here is derived from an EMBL/GenBank/DDBJ whole genome shotgun (WGS) entry which is preliminary data.</text>
</comment>
<dbReference type="PANTHER" id="PTHR43163:SF6">
    <property type="entry name" value="DIPEPTIDE TRANSPORT SYSTEM PERMEASE PROTEIN DPPB-RELATED"/>
    <property type="match status" value="1"/>
</dbReference>
<dbReference type="InterPro" id="IPR035906">
    <property type="entry name" value="MetI-like_sf"/>
</dbReference>
<evidence type="ECO:0000313" key="11">
    <source>
        <dbReference type="Proteomes" id="UP001500929"/>
    </source>
</evidence>
<protein>
    <submittedName>
        <fullName evidence="10">ABC transporter permease</fullName>
    </submittedName>
</protein>
<keyword evidence="2 7" id="KW-0813">Transport</keyword>
<name>A0ABN3D928_9MICO</name>
<dbReference type="EMBL" id="BAAAQY010000001">
    <property type="protein sequence ID" value="GAA2224572.1"/>
    <property type="molecule type" value="Genomic_DNA"/>
</dbReference>
<comment type="subcellular location">
    <subcellularLocation>
        <location evidence="1 7">Cell membrane</location>
        <topology evidence="1 7">Multi-pass membrane protein</topology>
    </subcellularLocation>
</comment>
<feature type="region of interest" description="Disordered" evidence="8">
    <location>
        <begin position="309"/>
        <end position="339"/>
    </location>
</feature>
<feature type="transmembrane region" description="Helical" evidence="7">
    <location>
        <begin position="7"/>
        <end position="32"/>
    </location>
</feature>
<dbReference type="PANTHER" id="PTHR43163">
    <property type="entry name" value="DIPEPTIDE TRANSPORT SYSTEM PERMEASE PROTEIN DPPB-RELATED"/>
    <property type="match status" value="1"/>
</dbReference>
<feature type="transmembrane region" description="Helical" evidence="7">
    <location>
        <begin position="279"/>
        <end position="301"/>
    </location>
</feature>
<feature type="transmembrane region" description="Helical" evidence="7">
    <location>
        <begin position="172"/>
        <end position="190"/>
    </location>
</feature>
<keyword evidence="5 7" id="KW-1133">Transmembrane helix</keyword>
<dbReference type="Pfam" id="PF00528">
    <property type="entry name" value="BPD_transp_1"/>
    <property type="match status" value="1"/>
</dbReference>
<comment type="similarity">
    <text evidence="7">Belongs to the binding-protein-dependent transport system permease family.</text>
</comment>
<evidence type="ECO:0000259" key="9">
    <source>
        <dbReference type="PROSITE" id="PS50928"/>
    </source>
</evidence>
<accession>A0ABN3D928</accession>
<evidence type="ECO:0000256" key="2">
    <source>
        <dbReference type="ARBA" id="ARBA00022448"/>
    </source>
</evidence>
<feature type="compositionally biased region" description="Low complexity" evidence="8">
    <location>
        <begin position="319"/>
        <end position="331"/>
    </location>
</feature>
<proteinExistence type="inferred from homology"/>
<dbReference type="PROSITE" id="PS50928">
    <property type="entry name" value="ABC_TM1"/>
    <property type="match status" value="1"/>
</dbReference>
<dbReference type="SUPFAM" id="SSF161098">
    <property type="entry name" value="MetI-like"/>
    <property type="match status" value="1"/>
</dbReference>
<gene>
    <name evidence="10" type="ORF">GCM10009851_05050</name>
</gene>
<evidence type="ECO:0000256" key="3">
    <source>
        <dbReference type="ARBA" id="ARBA00022475"/>
    </source>
</evidence>
<feature type="transmembrane region" description="Helical" evidence="7">
    <location>
        <begin position="135"/>
        <end position="160"/>
    </location>
</feature>
<dbReference type="InterPro" id="IPR000515">
    <property type="entry name" value="MetI-like"/>
</dbReference>
<dbReference type="CDD" id="cd06261">
    <property type="entry name" value="TM_PBP2"/>
    <property type="match status" value="1"/>
</dbReference>
<reference evidence="10 11" key="1">
    <citation type="journal article" date="2019" name="Int. J. Syst. Evol. Microbiol.">
        <title>The Global Catalogue of Microorganisms (GCM) 10K type strain sequencing project: providing services to taxonomists for standard genome sequencing and annotation.</title>
        <authorList>
            <consortium name="The Broad Institute Genomics Platform"/>
            <consortium name="The Broad Institute Genome Sequencing Center for Infectious Disease"/>
            <person name="Wu L."/>
            <person name="Ma J."/>
        </authorList>
    </citation>
    <scope>NUCLEOTIDE SEQUENCE [LARGE SCALE GENOMIC DNA]</scope>
    <source>
        <strain evidence="10 11">JCM 16117</strain>
    </source>
</reference>
<keyword evidence="6 7" id="KW-0472">Membrane</keyword>
<feature type="domain" description="ABC transmembrane type-1" evidence="9">
    <location>
        <begin position="96"/>
        <end position="298"/>
    </location>
</feature>
<keyword evidence="11" id="KW-1185">Reference proteome</keyword>
<evidence type="ECO:0000256" key="4">
    <source>
        <dbReference type="ARBA" id="ARBA00022692"/>
    </source>
</evidence>
<dbReference type="Proteomes" id="UP001500929">
    <property type="component" value="Unassembled WGS sequence"/>
</dbReference>
<keyword evidence="4 7" id="KW-0812">Transmembrane</keyword>
<evidence type="ECO:0000256" key="7">
    <source>
        <dbReference type="RuleBase" id="RU363032"/>
    </source>
</evidence>